<evidence type="ECO:0000313" key="3">
    <source>
        <dbReference type="EMBL" id="GHI83931.1"/>
    </source>
</evidence>
<dbReference type="GO" id="GO:0016787">
    <property type="term" value="F:hydrolase activity"/>
    <property type="evidence" value="ECO:0007669"/>
    <property type="project" value="UniProtKB-KW"/>
</dbReference>
<accession>A0A919LBP5</accession>
<keyword evidence="4" id="KW-1185">Reference proteome</keyword>
<comment type="caution">
    <text evidence="3">The sequence shown here is derived from an EMBL/GenBank/DDBJ whole genome shotgun (WGS) entry which is preliminary data.</text>
</comment>
<dbReference type="InterPro" id="IPR036866">
    <property type="entry name" value="RibonucZ/Hydroxyglut_hydro"/>
</dbReference>
<evidence type="ECO:0000313" key="4">
    <source>
        <dbReference type="Proteomes" id="UP000600026"/>
    </source>
</evidence>
<gene>
    <name evidence="3" type="ORF">Sxan_12950</name>
</gene>
<dbReference type="OrthoDB" id="9805728at2"/>
<feature type="compositionally biased region" description="Basic and acidic residues" evidence="2">
    <location>
        <begin position="302"/>
        <end position="311"/>
    </location>
</feature>
<dbReference type="Pfam" id="PF13483">
    <property type="entry name" value="Lactamase_B_3"/>
    <property type="match status" value="1"/>
</dbReference>
<reference evidence="3" key="1">
    <citation type="submission" date="2020-09" db="EMBL/GenBank/DDBJ databases">
        <title>Whole genome shotgun sequence of Streptomyces xanthophaeus NBRC 12829.</title>
        <authorList>
            <person name="Komaki H."/>
            <person name="Tamura T."/>
        </authorList>
    </citation>
    <scope>NUCLEOTIDE SEQUENCE</scope>
    <source>
        <strain evidence="3">NBRC 12829</strain>
    </source>
</reference>
<evidence type="ECO:0000256" key="2">
    <source>
        <dbReference type="SAM" id="MobiDB-lite"/>
    </source>
</evidence>
<organism evidence="3 4">
    <name type="scientific">Streptomyces xanthophaeus</name>
    <dbReference type="NCBI Taxonomy" id="67385"/>
    <lineage>
        <taxon>Bacteria</taxon>
        <taxon>Bacillati</taxon>
        <taxon>Actinomycetota</taxon>
        <taxon>Actinomycetes</taxon>
        <taxon>Kitasatosporales</taxon>
        <taxon>Streptomycetaceae</taxon>
        <taxon>Streptomyces</taxon>
    </lineage>
</organism>
<dbReference type="EMBL" id="BNEE01000004">
    <property type="protein sequence ID" value="GHI83931.1"/>
    <property type="molecule type" value="Genomic_DNA"/>
</dbReference>
<dbReference type="SUPFAM" id="SSF56281">
    <property type="entry name" value="Metallo-hydrolase/oxidoreductase"/>
    <property type="match status" value="1"/>
</dbReference>
<protein>
    <recommendedName>
        <fullName evidence="5">MBL fold metallo-hydrolase</fullName>
    </recommendedName>
</protein>
<proteinExistence type="predicted"/>
<evidence type="ECO:0008006" key="5">
    <source>
        <dbReference type="Google" id="ProtNLM"/>
    </source>
</evidence>
<dbReference type="PANTHER" id="PTHR43546:SF9">
    <property type="entry name" value="L-ASCORBATE-6-PHOSPHATE LACTONASE ULAG-RELATED"/>
    <property type="match status" value="1"/>
</dbReference>
<evidence type="ECO:0000256" key="1">
    <source>
        <dbReference type="ARBA" id="ARBA00022801"/>
    </source>
</evidence>
<keyword evidence="1" id="KW-0378">Hydrolase</keyword>
<dbReference type="PANTHER" id="PTHR43546">
    <property type="entry name" value="UPF0173 METAL-DEPENDENT HYDROLASE MJ1163-RELATED"/>
    <property type="match status" value="1"/>
</dbReference>
<dbReference type="InterPro" id="IPR050114">
    <property type="entry name" value="UPF0173_UPF0282_UlaG_hydrolase"/>
</dbReference>
<dbReference type="Gene3D" id="3.60.15.10">
    <property type="entry name" value="Ribonuclease Z/Hydroxyacylglutathione hydrolase-like"/>
    <property type="match status" value="1"/>
</dbReference>
<feature type="region of interest" description="Disordered" evidence="2">
    <location>
        <begin position="295"/>
        <end position="318"/>
    </location>
</feature>
<dbReference type="Proteomes" id="UP000600026">
    <property type="component" value="Unassembled WGS sequence"/>
</dbReference>
<dbReference type="AlphaFoldDB" id="A0A919LBP5"/>
<name>A0A919LBP5_9ACTN</name>
<sequence length="473" mass="51317">MPDAITFLGQQSWLVEVGGTRILVDPVVEASFGHSPRLRFEIHPARRIDLDLMPRVDAVVVTNEHLDHFHLPSLRRLPAGVPVVTHRLMPKVCTDELEALGREVHLLHHAETLKIGGAELSLLQGDPDVPVWESRVTSLYVKPVGAAGGGVFIQSDTAVSQDVPADCTPEVFIATHNAQVPPAGELGAFDNLLPLPEAQAPEVAGLDLLSSLLNDTAAQFPSVRLFALSGGGYVQVPRKHGEFLWNDFGQLEEIANALSIDKQLIGLAPGESAVYERDGAGKADKAGVPWITRTEPTVPVEPSDRQARGDFDPATPMPPVFERTAGEADMRLIHEELAGLAPLIMLSPLGRELVNTNDYLGQPTGPLRFAVHLRGTPQGDVVHALNLNSARFEPQPGGLRDALFTIPSGIDVNSVDLVSVLRGEIHIWELAVSRLRQWYVGDRMDSPVAFLYGALSEQVRPDLAASLYRSLRT</sequence>
<dbReference type="RefSeq" id="WP_031141835.1">
    <property type="nucleotide sequence ID" value="NZ_BNEE01000004.1"/>
</dbReference>